<comment type="caution">
    <text evidence="3">The sequence shown here is derived from an EMBL/GenBank/DDBJ whole genome shotgun (WGS) entry which is preliminary data.</text>
</comment>
<evidence type="ECO:0000313" key="3">
    <source>
        <dbReference type="EMBL" id="MFC7010381.1"/>
    </source>
</evidence>
<keyword evidence="4" id="KW-1185">Reference proteome</keyword>
<dbReference type="RefSeq" id="WP_189870645.1">
    <property type="nucleotide sequence ID" value="NZ_BMWA01000007.1"/>
</dbReference>
<evidence type="ECO:0000313" key="4">
    <source>
        <dbReference type="Proteomes" id="UP001596409"/>
    </source>
</evidence>
<proteinExistence type="predicted"/>
<feature type="signal peptide" evidence="2">
    <location>
        <begin position="1"/>
        <end position="26"/>
    </location>
</feature>
<evidence type="ECO:0000256" key="2">
    <source>
        <dbReference type="SAM" id="SignalP"/>
    </source>
</evidence>
<keyword evidence="2" id="KW-0732">Signal</keyword>
<name>A0ABW2DUZ5_9ACTN</name>
<reference evidence="4" key="1">
    <citation type="journal article" date="2019" name="Int. J. Syst. Evol. Microbiol.">
        <title>The Global Catalogue of Microorganisms (GCM) 10K type strain sequencing project: providing services to taxonomists for standard genome sequencing and annotation.</title>
        <authorList>
            <consortium name="The Broad Institute Genomics Platform"/>
            <consortium name="The Broad Institute Genome Sequencing Center for Infectious Disease"/>
            <person name="Wu L."/>
            <person name="Ma J."/>
        </authorList>
    </citation>
    <scope>NUCLEOTIDE SEQUENCE [LARGE SCALE GENOMIC DNA]</scope>
    <source>
        <strain evidence="4">JCM 4855</strain>
    </source>
</reference>
<dbReference type="EMBL" id="JBHSYM010000003">
    <property type="protein sequence ID" value="MFC7010381.1"/>
    <property type="molecule type" value="Genomic_DNA"/>
</dbReference>
<organism evidence="3 4">
    <name type="scientific">Streptomyces viridiviolaceus</name>
    <dbReference type="NCBI Taxonomy" id="68282"/>
    <lineage>
        <taxon>Bacteria</taxon>
        <taxon>Bacillati</taxon>
        <taxon>Actinomycetota</taxon>
        <taxon>Actinomycetes</taxon>
        <taxon>Kitasatosporales</taxon>
        <taxon>Streptomycetaceae</taxon>
        <taxon>Streptomyces</taxon>
    </lineage>
</organism>
<sequence>MSARRRIVAVWAGLCLGGIAATSALDADPYAGGPEFPGDDPTPAESHAVDCEEIAGELARERAEAAAERQRVLTAAPSAFPSPPVATFRAVAVPEGCADELRARGLTSP</sequence>
<accession>A0ABW2DUZ5</accession>
<feature type="region of interest" description="Disordered" evidence="1">
    <location>
        <begin position="27"/>
        <end position="46"/>
    </location>
</feature>
<evidence type="ECO:0000256" key="1">
    <source>
        <dbReference type="SAM" id="MobiDB-lite"/>
    </source>
</evidence>
<gene>
    <name evidence="3" type="ORF">ACFQMH_01370</name>
</gene>
<feature type="chain" id="PRO_5047382927" evidence="2">
    <location>
        <begin position="27"/>
        <end position="109"/>
    </location>
</feature>
<dbReference type="Proteomes" id="UP001596409">
    <property type="component" value="Unassembled WGS sequence"/>
</dbReference>
<protein>
    <submittedName>
        <fullName evidence="3">Uncharacterized protein</fullName>
    </submittedName>
</protein>